<keyword evidence="2" id="KW-1185">Reference proteome</keyword>
<evidence type="ECO:0000313" key="2">
    <source>
        <dbReference type="Proteomes" id="UP001335100"/>
    </source>
</evidence>
<gene>
    <name evidence="1" type="ORF">V0R50_23075</name>
</gene>
<accession>A0ABU7HX33</accession>
<dbReference type="EMBL" id="JAZDQJ010000033">
    <property type="protein sequence ID" value="MEE1936117.1"/>
    <property type="molecule type" value="Genomic_DNA"/>
</dbReference>
<proteinExistence type="predicted"/>
<dbReference type="Proteomes" id="UP001335100">
    <property type="component" value="Unassembled WGS sequence"/>
</dbReference>
<organism evidence="1 2">
    <name type="scientific">Pseudomonas ulcerans</name>
    <dbReference type="NCBI Taxonomy" id="3115852"/>
    <lineage>
        <taxon>Bacteria</taxon>
        <taxon>Pseudomonadati</taxon>
        <taxon>Pseudomonadota</taxon>
        <taxon>Gammaproteobacteria</taxon>
        <taxon>Pseudomonadales</taxon>
        <taxon>Pseudomonadaceae</taxon>
        <taxon>Pseudomonas</taxon>
    </lineage>
</organism>
<comment type="caution">
    <text evidence="1">The sequence shown here is derived from an EMBL/GenBank/DDBJ whole genome shotgun (WGS) entry which is preliminary data.</text>
</comment>
<reference evidence="1 2" key="1">
    <citation type="submission" date="2024-01" db="EMBL/GenBank/DDBJ databases">
        <title>Unpublished Manusciprt.</title>
        <authorList>
            <person name="Duman M."/>
            <person name="Valdes E.G."/>
            <person name="Ajmi N."/>
            <person name="Altun S."/>
            <person name="Saticioglu I.B."/>
        </authorList>
    </citation>
    <scope>NUCLEOTIDE SEQUENCE [LARGE SCALE GENOMIC DNA]</scope>
    <source>
        <strain evidence="1 2">148P</strain>
    </source>
</reference>
<name>A0ABU7HX33_9PSED</name>
<evidence type="ECO:0000313" key="1">
    <source>
        <dbReference type="EMBL" id="MEE1936117.1"/>
    </source>
</evidence>
<protein>
    <submittedName>
        <fullName evidence="1">Uncharacterized protein</fullName>
    </submittedName>
</protein>
<dbReference type="RefSeq" id="WP_330076814.1">
    <property type="nucleotide sequence ID" value="NZ_JAZDQJ010000033.1"/>
</dbReference>
<sequence>MVQTVEYWRETDQSWHPGPPGIAVVTADDNYIGNHPVTGAAQFMTFPATFRGADD</sequence>